<sequence>MKDTDPVLRALAHPLRLRMLTLMWPGPMSAAELARELDVSHALASQHLRRLDGVGLVELAEERTHRGGRERRYRTVHGSPLSDQRDANPLLAETLAHALRERAPRRAPDSEGVTADGELWVDPATWHDIRTRLAALTDELHAAARPAHTPGTAPVGITLMAFPLQERPAGAGAGAGTGAGTGAAAAAASEPAAAEADPTTDS</sequence>
<dbReference type="InterPro" id="IPR051081">
    <property type="entry name" value="HTH_MetalResp_TranReg"/>
</dbReference>
<dbReference type="SMART" id="SM00418">
    <property type="entry name" value="HTH_ARSR"/>
    <property type="match status" value="1"/>
</dbReference>
<comment type="caution">
    <text evidence="1">The sequence shown here is derived from an EMBL/GenBank/DDBJ whole genome shotgun (WGS) entry which is preliminary data.</text>
</comment>
<dbReference type="Gene3D" id="1.10.10.10">
    <property type="entry name" value="Winged helix-like DNA-binding domain superfamily/Winged helix DNA-binding domain"/>
    <property type="match status" value="1"/>
</dbReference>
<evidence type="ECO:0000313" key="1">
    <source>
        <dbReference type="EMBL" id="MFC1408055.1"/>
    </source>
</evidence>
<organism evidence="1 2">
    <name type="scientific">Streptacidiphilus alkalitolerans</name>
    <dbReference type="NCBI Taxonomy" id="3342712"/>
    <lineage>
        <taxon>Bacteria</taxon>
        <taxon>Bacillati</taxon>
        <taxon>Actinomycetota</taxon>
        <taxon>Actinomycetes</taxon>
        <taxon>Kitasatosporales</taxon>
        <taxon>Streptomycetaceae</taxon>
        <taxon>Streptacidiphilus</taxon>
    </lineage>
</organism>
<dbReference type="CDD" id="cd00090">
    <property type="entry name" value="HTH_ARSR"/>
    <property type="match status" value="1"/>
</dbReference>
<proteinExistence type="predicted"/>
<dbReference type="PROSITE" id="PS50987">
    <property type="entry name" value="HTH_ARSR_2"/>
    <property type="match status" value="1"/>
</dbReference>
<dbReference type="Proteomes" id="UP001592582">
    <property type="component" value="Unassembled WGS sequence"/>
</dbReference>
<dbReference type="InterPro" id="IPR001845">
    <property type="entry name" value="HTH_ArsR_DNA-bd_dom"/>
</dbReference>
<evidence type="ECO:0000313" key="2">
    <source>
        <dbReference type="Proteomes" id="UP001592582"/>
    </source>
</evidence>
<reference evidence="1 2" key="1">
    <citation type="submission" date="2024-09" db="EMBL/GenBank/DDBJ databases">
        <authorList>
            <person name="Lee S.D."/>
        </authorList>
    </citation>
    <scope>NUCLEOTIDE SEQUENCE [LARGE SCALE GENOMIC DNA]</scope>
    <source>
        <strain evidence="1 2">N1-1</strain>
    </source>
</reference>
<dbReference type="InterPro" id="IPR011991">
    <property type="entry name" value="ArsR-like_HTH"/>
</dbReference>
<dbReference type="PANTHER" id="PTHR33154:SF33">
    <property type="entry name" value="TRANSCRIPTIONAL REPRESSOR SDPR"/>
    <property type="match status" value="1"/>
</dbReference>
<dbReference type="InterPro" id="IPR036390">
    <property type="entry name" value="WH_DNA-bd_sf"/>
</dbReference>
<protein>
    <submittedName>
        <fullName evidence="1">ArsR/SmtB family transcription factor</fullName>
    </submittedName>
</protein>
<dbReference type="SUPFAM" id="SSF46785">
    <property type="entry name" value="Winged helix' DNA-binding domain"/>
    <property type="match status" value="1"/>
</dbReference>
<name>A0ABV6V2W4_9ACTN</name>
<dbReference type="Pfam" id="PF12840">
    <property type="entry name" value="HTH_20"/>
    <property type="match status" value="1"/>
</dbReference>
<dbReference type="EMBL" id="JBHEZX010000001">
    <property type="protein sequence ID" value="MFC1408055.1"/>
    <property type="molecule type" value="Genomic_DNA"/>
</dbReference>
<gene>
    <name evidence="1" type="ORF">ACEZDG_02035</name>
</gene>
<keyword evidence="2" id="KW-1185">Reference proteome</keyword>
<dbReference type="InterPro" id="IPR036388">
    <property type="entry name" value="WH-like_DNA-bd_sf"/>
</dbReference>
<dbReference type="PANTHER" id="PTHR33154">
    <property type="entry name" value="TRANSCRIPTIONAL REGULATOR, ARSR FAMILY"/>
    <property type="match status" value="1"/>
</dbReference>
<accession>A0ABV6V2W4</accession>